<organism evidence="1 2">
    <name type="scientific">Lentisphaera profundi</name>
    <dbReference type="NCBI Taxonomy" id="1658616"/>
    <lineage>
        <taxon>Bacteria</taxon>
        <taxon>Pseudomonadati</taxon>
        <taxon>Lentisphaerota</taxon>
        <taxon>Lentisphaeria</taxon>
        <taxon>Lentisphaerales</taxon>
        <taxon>Lentisphaeraceae</taxon>
        <taxon>Lentisphaera</taxon>
    </lineage>
</organism>
<dbReference type="RefSeq" id="WP_274154111.1">
    <property type="nucleotide sequence ID" value="NZ_CP117812.1"/>
</dbReference>
<dbReference type="Proteomes" id="UP001214250">
    <property type="component" value="Chromosome 2"/>
</dbReference>
<keyword evidence="2" id="KW-1185">Reference proteome</keyword>
<dbReference type="CDD" id="cd24012">
    <property type="entry name" value="ASKHA_NBD_KDGal-kinase"/>
    <property type="match status" value="1"/>
</dbReference>
<dbReference type="Gene3D" id="3.30.420.300">
    <property type="entry name" value="2-keto-3-deoxy-galactonokinase, substrate binding domain"/>
    <property type="match status" value="1"/>
</dbReference>
<dbReference type="InterPro" id="IPR007729">
    <property type="entry name" value="DGOK"/>
</dbReference>
<dbReference type="InterPro" id="IPR042257">
    <property type="entry name" value="DGOK_C"/>
</dbReference>
<proteinExistence type="predicted"/>
<protein>
    <submittedName>
        <fullName evidence="1">2-dehydro-3-deoxygalactonokinase</fullName>
    </submittedName>
</protein>
<evidence type="ECO:0000313" key="1">
    <source>
        <dbReference type="EMBL" id="WDE99251.1"/>
    </source>
</evidence>
<dbReference type="Gene3D" id="3.30.420.310">
    <property type="entry name" value="2-keto-3-deoxy-galactonokinase, C-terminal domain"/>
    <property type="match status" value="1"/>
</dbReference>
<accession>A0ABY7W2M6</accession>
<gene>
    <name evidence="1" type="ORF">PQO03_15555</name>
</gene>
<reference evidence="1 2" key="1">
    <citation type="submission" date="2023-02" db="EMBL/GenBank/DDBJ databases">
        <title>Genome sequence of Lentisphaera profundi SAORIC-696.</title>
        <authorList>
            <person name="Kim e."/>
            <person name="Cho J.-C."/>
            <person name="Choi A."/>
            <person name="Kang I."/>
        </authorList>
    </citation>
    <scope>NUCLEOTIDE SEQUENCE [LARGE SCALE GENOMIC DNA]</scope>
    <source>
        <strain evidence="1 2">SAORIC-696</strain>
    </source>
</reference>
<evidence type="ECO:0000313" key="2">
    <source>
        <dbReference type="Proteomes" id="UP001214250"/>
    </source>
</evidence>
<sequence length="292" mass="32800">MQKLFCDWGTSNLRAYLIENGEVLRQYNSDLGILKASKIGFEKVIASVCQELDCTGIKEIYLSGMIGSKNGWQEASYLETPLSTNAMKTNFIHPSNCSHIKIFGGVKHLDQSRDYDVMRGEEVQVFGVLVQAPKASLICLPGSHSKWVHVDAGQIKSFSTWMTGELFKCLSQNTIFAKQIDSENFDKESFVQGVEYAREHHELGTSLFKLRTQYLFERLDQSNFHSYLSGFLIASEIREAAGNVKEVYLCSSDELMNLYEIALDIFGIATKKFSVSESTILGIKAICGESYE</sequence>
<dbReference type="InterPro" id="IPR042258">
    <property type="entry name" value="DGOK_N"/>
</dbReference>
<dbReference type="Pfam" id="PF05035">
    <property type="entry name" value="DGOK"/>
    <property type="match status" value="1"/>
</dbReference>
<name>A0ABY7W2M6_9BACT</name>
<dbReference type="EMBL" id="CP117812">
    <property type="protein sequence ID" value="WDE99251.1"/>
    <property type="molecule type" value="Genomic_DNA"/>
</dbReference>